<keyword evidence="2" id="KW-1185">Reference proteome</keyword>
<accession>A0A150GVA3</accession>
<dbReference type="AlphaFoldDB" id="A0A150GVA3"/>
<comment type="caution">
    <text evidence="1">The sequence shown here is derived from an EMBL/GenBank/DDBJ whole genome shotgun (WGS) entry which is preliminary data.</text>
</comment>
<evidence type="ECO:0000313" key="1">
    <source>
        <dbReference type="EMBL" id="KXZ53632.1"/>
    </source>
</evidence>
<proteinExistence type="predicted"/>
<sequence length="83" mass="9324">MPSRWKRSCNFASGRRGRSRGRTLILNGQQDGGGPPWREGIFRVCLLVLNLDAKTQKLLMDEMRAAPEDAAAEDEAEDEAEDY</sequence>
<protein>
    <submittedName>
        <fullName evidence="1">Uncharacterized protein</fullName>
    </submittedName>
</protein>
<organism evidence="1 2">
    <name type="scientific">Gonium pectorale</name>
    <name type="common">Green alga</name>
    <dbReference type="NCBI Taxonomy" id="33097"/>
    <lineage>
        <taxon>Eukaryota</taxon>
        <taxon>Viridiplantae</taxon>
        <taxon>Chlorophyta</taxon>
        <taxon>core chlorophytes</taxon>
        <taxon>Chlorophyceae</taxon>
        <taxon>CS clade</taxon>
        <taxon>Chlamydomonadales</taxon>
        <taxon>Volvocaceae</taxon>
        <taxon>Gonium</taxon>
    </lineage>
</organism>
<gene>
    <name evidence="1" type="ORF">GPECTOR_6g549</name>
</gene>
<name>A0A150GVA3_GONPE</name>
<reference evidence="2" key="1">
    <citation type="journal article" date="2016" name="Nat. Commun.">
        <title>The Gonium pectorale genome demonstrates co-option of cell cycle regulation during the evolution of multicellularity.</title>
        <authorList>
            <person name="Hanschen E.R."/>
            <person name="Marriage T.N."/>
            <person name="Ferris P.J."/>
            <person name="Hamaji T."/>
            <person name="Toyoda A."/>
            <person name="Fujiyama A."/>
            <person name="Neme R."/>
            <person name="Noguchi H."/>
            <person name="Minakuchi Y."/>
            <person name="Suzuki M."/>
            <person name="Kawai-Toyooka H."/>
            <person name="Smith D.R."/>
            <person name="Sparks H."/>
            <person name="Anderson J."/>
            <person name="Bakaric R."/>
            <person name="Luria V."/>
            <person name="Karger A."/>
            <person name="Kirschner M.W."/>
            <person name="Durand P.M."/>
            <person name="Michod R.E."/>
            <person name="Nozaki H."/>
            <person name="Olson B.J."/>
        </authorList>
    </citation>
    <scope>NUCLEOTIDE SEQUENCE [LARGE SCALE GENOMIC DNA]</scope>
    <source>
        <strain evidence="2">NIES-2863</strain>
    </source>
</reference>
<dbReference type="Proteomes" id="UP000075714">
    <property type="component" value="Unassembled WGS sequence"/>
</dbReference>
<evidence type="ECO:0000313" key="2">
    <source>
        <dbReference type="Proteomes" id="UP000075714"/>
    </source>
</evidence>
<dbReference type="EMBL" id="LSYV01000007">
    <property type="protein sequence ID" value="KXZ53632.1"/>
    <property type="molecule type" value="Genomic_DNA"/>
</dbReference>